<dbReference type="Proteomes" id="UP001501791">
    <property type="component" value="Unassembled WGS sequence"/>
</dbReference>
<keyword evidence="3" id="KW-1185">Reference proteome</keyword>
<accession>A0ABP4MSH9</accession>
<sequence length="109" mass="10623">MATRVVSADGGGTPSLAIDPGAGLGVAPGVDPDPGVGLGVDPAPDAPELAPGAPETGMVSRYPTGTVGGPENRDNSAITSSPASISSESTTPPSAQSLLRMMRPMTPCP</sequence>
<proteinExistence type="predicted"/>
<feature type="compositionally biased region" description="Low complexity" evidence="1">
    <location>
        <begin position="25"/>
        <end position="43"/>
    </location>
</feature>
<evidence type="ECO:0000313" key="2">
    <source>
        <dbReference type="EMBL" id="GAA1549319.1"/>
    </source>
</evidence>
<dbReference type="EMBL" id="BAAALY010000012">
    <property type="protein sequence ID" value="GAA1549319.1"/>
    <property type="molecule type" value="Genomic_DNA"/>
</dbReference>
<evidence type="ECO:0000313" key="3">
    <source>
        <dbReference type="Proteomes" id="UP001501791"/>
    </source>
</evidence>
<organism evidence="2 3">
    <name type="scientific">Brevibacterium picturae</name>
    <dbReference type="NCBI Taxonomy" id="260553"/>
    <lineage>
        <taxon>Bacteria</taxon>
        <taxon>Bacillati</taxon>
        <taxon>Actinomycetota</taxon>
        <taxon>Actinomycetes</taxon>
        <taxon>Micrococcales</taxon>
        <taxon>Brevibacteriaceae</taxon>
        <taxon>Brevibacterium</taxon>
    </lineage>
</organism>
<reference evidence="3" key="1">
    <citation type="journal article" date="2019" name="Int. J. Syst. Evol. Microbiol.">
        <title>The Global Catalogue of Microorganisms (GCM) 10K type strain sequencing project: providing services to taxonomists for standard genome sequencing and annotation.</title>
        <authorList>
            <consortium name="The Broad Institute Genomics Platform"/>
            <consortium name="The Broad Institute Genome Sequencing Center for Infectious Disease"/>
            <person name="Wu L."/>
            <person name="Ma J."/>
        </authorList>
    </citation>
    <scope>NUCLEOTIDE SEQUENCE [LARGE SCALE GENOMIC DNA]</scope>
    <source>
        <strain evidence="3">JCM 13319</strain>
    </source>
</reference>
<feature type="compositionally biased region" description="Low complexity" evidence="1">
    <location>
        <begin position="76"/>
        <end position="95"/>
    </location>
</feature>
<comment type="caution">
    <text evidence="2">The sequence shown here is derived from an EMBL/GenBank/DDBJ whole genome shotgun (WGS) entry which is preliminary data.</text>
</comment>
<protein>
    <submittedName>
        <fullName evidence="2">Uncharacterized protein</fullName>
    </submittedName>
</protein>
<feature type="region of interest" description="Disordered" evidence="1">
    <location>
        <begin position="1"/>
        <end position="109"/>
    </location>
</feature>
<gene>
    <name evidence="2" type="ORF">GCM10009691_24740</name>
</gene>
<name>A0ABP4MSH9_9MICO</name>
<evidence type="ECO:0000256" key="1">
    <source>
        <dbReference type="SAM" id="MobiDB-lite"/>
    </source>
</evidence>